<dbReference type="EMBL" id="JBEZAM010000011">
    <property type="protein sequence ID" value="MEU7293881.1"/>
    <property type="molecule type" value="Genomic_DNA"/>
</dbReference>
<name>A0ABV3CUI8_STREX</name>
<protein>
    <submittedName>
        <fullName evidence="2">HEXXH motif domain-containing protein</fullName>
    </submittedName>
</protein>
<dbReference type="InterPro" id="IPR026337">
    <property type="entry name" value="AKG_HExxH"/>
</dbReference>
<accession>A0ABV3CUI8</accession>
<organism evidence="2 3">
    <name type="scientific">Streptomyces exfoliatus</name>
    <name type="common">Streptomyces hydrogenans</name>
    <dbReference type="NCBI Taxonomy" id="1905"/>
    <lineage>
        <taxon>Bacteria</taxon>
        <taxon>Bacillati</taxon>
        <taxon>Actinomycetota</taxon>
        <taxon>Actinomycetes</taxon>
        <taxon>Kitasatosporales</taxon>
        <taxon>Streptomycetaceae</taxon>
        <taxon>Streptomyces</taxon>
    </lineage>
</organism>
<keyword evidence="3" id="KW-1185">Reference proteome</keyword>
<proteinExistence type="predicted"/>
<dbReference type="Proteomes" id="UP001551210">
    <property type="component" value="Unassembled WGS sequence"/>
</dbReference>
<gene>
    <name evidence="2" type="ORF">AB0A76_11845</name>
</gene>
<evidence type="ECO:0000256" key="1">
    <source>
        <dbReference type="SAM" id="MobiDB-lite"/>
    </source>
</evidence>
<dbReference type="RefSeq" id="WP_359206235.1">
    <property type="nucleotide sequence ID" value="NZ_JBEZAM010000011.1"/>
</dbReference>
<comment type="caution">
    <text evidence="2">The sequence shown here is derived from an EMBL/GenBank/DDBJ whole genome shotgun (WGS) entry which is preliminary data.</text>
</comment>
<evidence type="ECO:0000313" key="3">
    <source>
        <dbReference type="Proteomes" id="UP001551210"/>
    </source>
</evidence>
<reference evidence="2 3" key="1">
    <citation type="submission" date="2024-06" db="EMBL/GenBank/DDBJ databases">
        <title>The Natural Products Discovery Center: Release of the First 8490 Sequenced Strains for Exploring Actinobacteria Biosynthetic Diversity.</title>
        <authorList>
            <person name="Kalkreuter E."/>
            <person name="Kautsar S.A."/>
            <person name="Yang D."/>
            <person name="Bader C.D."/>
            <person name="Teijaro C.N."/>
            <person name="Fluegel L."/>
            <person name="Davis C.M."/>
            <person name="Simpson J.R."/>
            <person name="Lauterbach L."/>
            <person name="Steele A.D."/>
            <person name="Gui C."/>
            <person name="Meng S."/>
            <person name="Li G."/>
            <person name="Viehrig K."/>
            <person name="Ye F."/>
            <person name="Su P."/>
            <person name="Kiefer A.F."/>
            <person name="Nichols A."/>
            <person name="Cepeda A.J."/>
            <person name="Yan W."/>
            <person name="Fan B."/>
            <person name="Jiang Y."/>
            <person name="Adhikari A."/>
            <person name="Zheng C.-J."/>
            <person name="Schuster L."/>
            <person name="Cowan T.M."/>
            <person name="Smanski M.J."/>
            <person name="Chevrette M.G."/>
            <person name="De Carvalho L.P.S."/>
            <person name="Shen B."/>
        </authorList>
    </citation>
    <scope>NUCLEOTIDE SEQUENCE [LARGE SCALE GENOMIC DNA]</scope>
    <source>
        <strain evidence="2 3">NPDC045705</strain>
    </source>
</reference>
<dbReference type="NCBIfam" id="TIGR04267">
    <property type="entry name" value="mod_HExxH"/>
    <property type="match status" value="1"/>
</dbReference>
<evidence type="ECO:0000313" key="2">
    <source>
        <dbReference type="EMBL" id="MEU7293881.1"/>
    </source>
</evidence>
<feature type="compositionally biased region" description="Acidic residues" evidence="1">
    <location>
        <begin position="18"/>
        <end position="49"/>
    </location>
</feature>
<feature type="region of interest" description="Disordered" evidence="1">
    <location>
        <begin position="1"/>
        <end position="56"/>
    </location>
</feature>
<sequence>MRGAPGGAEAGDHAITEVEAEGDAGAEAEAEGDAGAELEAAEVDAEADPLQEPGVIAAPPRPAAFAALAATRPAPAGAAFLRSGVHARRLLLLKALLVRVRRHRDEVAPETLHGFETAWRLLERTERAAPGVVRAVLDYPTTGAWLAAALTEPAGPALDRHLTRLELVAATAALRAGRPLDLVVQAPGGVLSLPGVGSVLVAPGPVRLTSRSQAVRVRSDDARGAPAALLRLVDARTGAVTGSGPGWRGLRGLAGGAARLEDLDPYRVPPGGVGTPARIAAERPDIDHATWSAHWRAAGELLRRTDRERATEVGRTVGALVPLLPHGPRSVGATLSVAPGAVLMTPSAGAFDMAETLVHELHHSKLSTLHELVPLYRPGRAALYRVGWRTDARPVAGVFQGAYAHLALADLWRRAMAAPGVPGPWSVRAVQQFDHVHDQVGEALAMLLESDELTNEGREFARQMRQLHASLGASPRARG</sequence>